<dbReference type="InterPro" id="IPR008503">
    <property type="entry name" value="Asp_endopeptidase"/>
</dbReference>
<evidence type="ECO:0000313" key="7">
    <source>
        <dbReference type="Proteomes" id="UP000237466"/>
    </source>
</evidence>
<dbReference type="PANTHER" id="PTHR38037:SF2">
    <property type="entry name" value="ATP-DEPENDENT ZINC PROTEASE DOMAIN-CONTAINING PROTEIN-RELATED"/>
    <property type="match status" value="1"/>
</dbReference>
<keyword evidence="6" id="KW-0378">Hydrolase</keyword>
<dbReference type="InterPro" id="IPR021109">
    <property type="entry name" value="Peptidase_aspartic_dom_sf"/>
</dbReference>
<dbReference type="OMA" id="KGEQYHQ"/>
<keyword evidence="6" id="KW-0645">Protease</keyword>
<dbReference type="Pfam" id="PF05618">
    <property type="entry name" value="Zn_protease"/>
    <property type="match status" value="1"/>
</dbReference>
<dbReference type="KEGG" id="vvl:VV93_v1c20020"/>
<organism evidence="6 7">
    <name type="scientific">Vibrio vulnificus</name>
    <dbReference type="NCBI Taxonomy" id="672"/>
    <lineage>
        <taxon>Bacteria</taxon>
        <taxon>Pseudomonadati</taxon>
        <taxon>Pseudomonadota</taxon>
        <taxon>Gammaproteobacteria</taxon>
        <taxon>Vibrionales</taxon>
        <taxon>Vibrionaceae</taxon>
        <taxon>Vibrio</taxon>
    </lineage>
</organism>
<proteinExistence type="predicted"/>
<evidence type="ECO:0000256" key="3">
    <source>
        <dbReference type="SAM" id="SignalP"/>
    </source>
</evidence>
<evidence type="ECO:0000313" key="6">
    <source>
        <dbReference type="EMBL" id="POB41937.1"/>
    </source>
</evidence>
<sequence>MFIRLTPVLALVLLSGCTLTNGEQYHQKTLTALQDSEARITNKIENLTLQSSNQVDYIESLETQITELQKQVEHLQLTQQQSLASSEEKKPEPKVIAAPPAPAKNQIILGAIEKVTIESINQSFDARVDTGATTSSLNAVDIEMFERNGKDWVRFHLSDPEQPGTDQNWIEAPVIRYVKIRQSTNDDTERRAVVELWVKVGAIKEKAQFTLADRSQMSHPVLLGREFIRDIALVDVSRSYIQTGQKKK</sequence>
<dbReference type="Gene3D" id="2.40.70.10">
    <property type="entry name" value="Acid Proteases"/>
    <property type="match status" value="1"/>
</dbReference>
<feature type="coiled-coil region" evidence="1">
    <location>
        <begin position="30"/>
        <end position="78"/>
    </location>
</feature>
<evidence type="ECO:0000256" key="2">
    <source>
        <dbReference type="SAM" id="MobiDB-lite"/>
    </source>
</evidence>
<keyword evidence="1" id="KW-0175">Coiled coil</keyword>
<protein>
    <submittedName>
        <fullName evidence="6">ATP-dependent Zn protease</fullName>
    </submittedName>
</protein>
<dbReference type="RefSeq" id="WP_011150793.1">
    <property type="nucleotide sequence ID" value="NZ_AP026552.1"/>
</dbReference>
<dbReference type="EMBL" id="CP019290">
    <property type="protein sequence ID" value="AXX59333.1"/>
    <property type="molecule type" value="Genomic_DNA"/>
</dbReference>
<feature type="signal peptide" evidence="3">
    <location>
        <begin position="1"/>
        <end position="20"/>
    </location>
</feature>
<dbReference type="EMBL" id="PDGH01000146">
    <property type="protein sequence ID" value="POB41937.1"/>
    <property type="molecule type" value="Genomic_DNA"/>
</dbReference>
<accession>A0A1V8MVZ8</accession>
<reference evidence="5 8" key="1">
    <citation type="submission" date="2017-01" db="EMBL/GenBank/DDBJ databases">
        <title>Complete Genome Sequence of Vibrio vulnificus FORC_053.</title>
        <authorList>
            <consortium name="Food-borne Pathogen Omics Research Center"/>
            <person name="Chung H.Y."/>
            <person name="Na E.J."/>
            <person name="Song J.S."/>
            <person name="Kim H."/>
            <person name="Lee J.-H."/>
            <person name="Ryu S."/>
            <person name="Choi S.H."/>
        </authorList>
    </citation>
    <scope>NUCLEOTIDE SEQUENCE [LARGE SCALE GENOMIC DNA]</scope>
    <source>
        <strain evidence="5 8">FORC_053</strain>
    </source>
</reference>
<dbReference type="PANTHER" id="PTHR38037">
    <property type="entry name" value="ZN_PROTEASE DOMAIN-CONTAINING PROTEIN"/>
    <property type="match status" value="1"/>
</dbReference>
<dbReference type="GO" id="GO:0008233">
    <property type="term" value="F:peptidase activity"/>
    <property type="evidence" value="ECO:0007669"/>
    <property type="project" value="UniProtKB-KW"/>
</dbReference>
<dbReference type="Proteomes" id="UP000237466">
    <property type="component" value="Unassembled WGS sequence"/>
</dbReference>
<reference evidence="6 7" key="2">
    <citation type="journal article" date="2018" name="Front. Microbiol.">
        <title>Phylogeny of Vibrio vulnificus from the Analysis of the Core-Genome: Implications for Intra-Species Taxonomy.</title>
        <authorList>
            <person name="Roig F.J."/>
            <person name="Gonzalez-Candelas F."/>
            <person name="Sanjuan E."/>
            <person name="Fouz B."/>
            <person name="Feil E.J."/>
            <person name="Llorens C."/>
            <person name="Baker-Austin C."/>
            <person name="Oliver J.D."/>
            <person name="Danin-Poleg Y."/>
            <person name="Gibas C.J."/>
            <person name="Kashi Y."/>
            <person name="Gulig P.A."/>
            <person name="Morrison S.S."/>
            <person name="Amaro C."/>
        </authorList>
    </citation>
    <scope>NUCLEOTIDE SEQUENCE [LARGE SCALE GENOMIC DNA]</scope>
    <source>
        <strain evidence="6 7">CECT4608</strain>
    </source>
</reference>
<dbReference type="SUPFAM" id="SSF50630">
    <property type="entry name" value="Acid proteases"/>
    <property type="match status" value="1"/>
</dbReference>
<dbReference type="PROSITE" id="PS51257">
    <property type="entry name" value="PROKAR_LIPOPROTEIN"/>
    <property type="match status" value="1"/>
</dbReference>
<evidence type="ECO:0000259" key="4">
    <source>
        <dbReference type="Pfam" id="PF05618"/>
    </source>
</evidence>
<evidence type="ECO:0000256" key="1">
    <source>
        <dbReference type="SAM" id="Coils"/>
    </source>
</evidence>
<keyword evidence="3" id="KW-0732">Signal</keyword>
<evidence type="ECO:0000313" key="8">
    <source>
        <dbReference type="Proteomes" id="UP000263418"/>
    </source>
</evidence>
<dbReference type="GO" id="GO:0006508">
    <property type="term" value="P:proteolysis"/>
    <property type="evidence" value="ECO:0007669"/>
    <property type="project" value="UniProtKB-KW"/>
</dbReference>
<evidence type="ECO:0000313" key="5">
    <source>
        <dbReference type="EMBL" id="AXX59333.1"/>
    </source>
</evidence>
<name>A0A1V8MVZ8_VIBVL</name>
<gene>
    <name evidence="6" type="ORF">CRN52_23400</name>
    <name evidence="5" type="ORF">FORC53_0994</name>
</gene>
<feature type="chain" id="PRO_5014547823" evidence="3">
    <location>
        <begin position="21"/>
        <end position="248"/>
    </location>
</feature>
<dbReference type="AlphaFoldDB" id="A0A1V8MVZ8"/>
<feature type="region of interest" description="Disordered" evidence="2">
    <location>
        <begin position="79"/>
        <end position="98"/>
    </location>
</feature>
<dbReference type="Proteomes" id="UP000263418">
    <property type="component" value="Chromosome 1"/>
</dbReference>
<feature type="domain" description="Retropepsin-like aspartic endopeptidase" evidence="4">
    <location>
        <begin position="108"/>
        <end position="243"/>
    </location>
</feature>